<dbReference type="Proteomes" id="UP000010305">
    <property type="component" value="Unassembled WGS sequence"/>
</dbReference>
<evidence type="ECO:0000313" key="2">
    <source>
        <dbReference type="Proteomes" id="UP000010305"/>
    </source>
</evidence>
<dbReference type="AlphaFoldDB" id="J4V0G5"/>
<evidence type="ECO:0008006" key="3">
    <source>
        <dbReference type="Google" id="ProtNLM"/>
    </source>
</evidence>
<dbReference type="EMBL" id="JH611156">
    <property type="protein sequence ID" value="EJP72112.1"/>
    <property type="molecule type" value="Genomic_DNA"/>
</dbReference>
<proteinExistence type="predicted"/>
<sequence>MKLFLLFLSFYVVSIDLESSETNNDECISKKLQIMMPEYPYTTYQGYALVNFDVNEEGNLKNISAVESKCAISRNDDGSIEFRKCPFFKTNSIQAAKYIKYSPPVDTSGNPCTLKNQSHRYTYSLYKRNVKDLNFLLRDEFYEMRKNEK</sequence>
<accession>J4V0G5</accession>
<dbReference type="HOGENOM" id="CLU_153910_0_0_6"/>
<protein>
    <recommendedName>
        <fullName evidence="3">TonB C-terminal domain-containing protein</fullName>
    </recommendedName>
</protein>
<organism evidence="1 2">
    <name type="scientific">SAR86 cluster bacterium SAR86A</name>
    <dbReference type="NCBI Taxonomy" id="1123866"/>
    <lineage>
        <taxon>Bacteria</taxon>
        <taxon>Pseudomonadati</taxon>
        <taxon>Pseudomonadota</taxon>
        <taxon>Gammaproteobacteria</taxon>
        <taxon>SAR86 cluster</taxon>
    </lineage>
</organism>
<evidence type="ECO:0000313" key="1">
    <source>
        <dbReference type="EMBL" id="EJP72112.1"/>
    </source>
</evidence>
<dbReference type="STRING" id="1123866.NT01SARS_0601"/>
<reference evidence="1 2" key="1">
    <citation type="journal article" date="2012" name="ISME J.">
        <title>Genomic insights to SAR86, an abundant and uncultivated marine bacterial lineage.</title>
        <authorList>
            <person name="Dupont C.L."/>
            <person name="Rusch D.B."/>
            <person name="Yooseph S."/>
            <person name="Lombardo M.J."/>
            <person name="Richter R.A."/>
            <person name="Valas R."/>
            <person name="Novotny M."/>
            <person name="Yee-Greenbaum J."/>
            <person name="Selengut J.D."/>
            <person name="Haft D.H."/>
            <person name="Halpern A.L."/>
            <person name="Lasken R.S."/>
            <person name="Nealson K."/>
            <person name="Friedman R."/>
            <person name="Venter J.C."/>
        </authorList>
    </citation>
    <scope>NUCLEOTIDE SEQUENCE [LARGE SCALE GENOMIC DNA]</scope>
</reference>
<gene>
    <name evidence="1" type="ORF">NT01SARS_0601</name>
</gene>
<name>J4V0G5_9GAMM</name>